<dbReference type="EMBL" id="SMMG02000010">
    <property type="protein sequence ID" value="KAA3458672.1"/>
    <property type="molecule type" value="Genomic_DNA"/>
</dbReference>
<gene>
    <name evidence="2" type="ORF">EPI10_013257</name>
</gene>
<evidence type="ECO:0000313" key="2">
    <source>
        <dbReference type="EMBL" id="KAA3458672.1"/>
    </source>
</evidence>
<name>A0A5B6URH0_9ROSI</name>
<protein>
    <submittedName>
        <fullName evidence="2">Integrase, catalytic core</fullName>
    </submittedName>
</protein>
<dbReference type="Proteomes" id="UP000325315">
    <property type="component" value="Unassembled WGS sequence"/>
</dbReference>
<comment type="caution">
    <text evidence="2">The sequence shown here is derived from an EMBL/GenBank/DDBJ whole genome shotgun (WGS) entry which is preliminary data.</text>
</comment>
<accession>A0A5B6URH0</accession>
<dbReference type="PANTHER" id="PTHR35317">
    <property type="entry name" value="OS04G0629600 PROTEIN"/>
    <property type="match status" value="1"/>
</dbReference>
<dbReference type="AlphaFoldDB" id="A0A5B6URH0"/>
<feature type="compositionally biased region" description="Basic and acidic residues" evidence="1">
    <location>
        <begin position="63"/>
        <end position="72"/>
    </location>
</feature>
<proteinExistence type="predicted"/>
<keyword evidence="3" id="KW-1185">Reference proteome</keyword>
<evidence type="ECO:0000313" key="3">
    <source>
        <dbReference type="Proteomes" id="UP000325315"/>
    </source>
</evidence>
<feature type="region of interest" description="Disordered" evidence="1">
    <location>
        <begin position="63"/>
        <end position="94"/>
    </location>
</feature>
<dbReference type="PANTHER" id="PTHR35317:SF31">
    <property type="entry name" value="DUF4219 DOMAIN-CONTAINING PROTEIN"/>
    <property type="match status" value="1"/>
</dbReference>
<evidence type="ECO:0000256" key="1">
    <source>
        <dbReference type="SAM" id="MobiDB-lite"/>
    </source>
</evidence>
<reference evidence="3" key="1">
    <citation type="journal article" date="2019" name="Plant Biotechnol. J.">
        <title>Genome sequencing of the Australian wild diploid species Gossypium australe highlights disease resistance and delayed gland morphogenesis.</title>
        <authorList>
            <person name="Cai Y."/>
            <person name="Cai X."/>
            <person name="Wang Q."/>
            <person name="Wang P."/>
            <person name="Zhang Y."/>
            <person name="Cai C."/>
            <person name="Xu Y."/>
            <person name="Wang K."/>
            <person name="Zhou Z."/>
            <person name="Wang C."/>
            <person name="Geng S."/>
            <person name="Li B."/>
            <person name="Dong Q."/>
            <person name="Hou Y."/>
            <person name="Wang H."/>
            <person name="Ai P."/>
            <person name="Liu Z."/>
            <person name="Yi F."/>
            <person name="Sun M."/>
            <person name="An G."/>
            <person name="Cheng J."/>
            <person name="Zhang Y."/>
            <person name="Shi Q."/>
            <person name="Xie Y."/>
            <person name="Shi X."/>
            <person name="Chang Y."/>
            <person name="Huang F."/>
            <person name="Chen Y."/>
            <person name="Hong S."/>
            <person name="Mi L."/>
            <person name="Sun Q."/>
            <person name="Zhang L."/>
            <person name="Zhou B."/>
            <person name="Peng R."/>
            <person name="Zhang X."/>
            <person name="Liu F."/>
        </authorList>
    </citation>
    <scope>NUCLEOTIDE SEQUENCE [LARGE SCALE GENOMIC DNA]</scope>
    <source>
        <strain evidence="3">cv. PA1801</strain>
    </source>
</reference>
<sequence>MTIANNIRVLGYQFSNERIVEKVITTLLEKYESWISSLEDSRGLSMIFLSELINALYAQEKRRENRQEEHSKGAFQAKNKEGLSSSSNKGRMNWNEIREKQMRDSGKNGEAKERISIHNALIARRPHTWRNITSDAELVNDLATWRGSAKTKGNNTNRISKLKLLMGIKLMRSKCSLPAAMSRSGCTNHMSSDERIFKGIDRRFTSRIRIGNGQFIKAKEK</sequence>
<organism evidence="2 3">
    <name type="scientific">Gossypium australe</name>
    <dbReference type="NCBI Taxonomy" id="47621"/>
    <lineage>
        <taxon>Eukaryota</taxon>
        <taxon>Viridiplantae</taxon>
        <taxon>Streptophyta</taxon>
        <taxon>Embryophyta</taxon>
        <taxon>Tracheophyta</taxon>
        <taxon>Spermatophyta</taxon>
        <taxon>Magnoliopsida</taxon>
        <taxon>eudicotyledons</taxon>
        <taxon>Gunneridae</taxon>
        <taxon>Pentapetalae</taxon>
        <taxon>rosids</taxon>
        <taxon>malvids</taxon>
        <taxon>Malvales</taxon>
        <taxon>Malvaceae</taxon>
        <taxon>Malvoideae</taxon>
        <taxon>Gossypium</taxon>
    </lineage>
</organism>